<protein>
    <submittedName>
        <fullName evidence="1 3">Uncharacterized protein</fullName>
    </submittedName>
</protein>
<sequence length="33" mass="3953">MLSVNQLPLKLNWLKKMNELLIYKILAMQLHKS</sequence>
<dbReference type="AlphaFoldDB" id="A0A183L3G1"/>
<gene>
    <name evidence="1" type="ORF">SCUD_LOCUS21869</name>
</gene>
<keyword evidence="2" id="KW-1185">Reference proteome</keyword>
<accession>A0A183L3G1</accession>
<proteinExistence type="predicted"/>
<reference evidence="3" key="1">
    <citation type="submission" date="2016-06" db="UniProtKB">
        <authorList>
            <consortium name="WormBaseParasite"/>
        </authorList>
    </citation>
    <scope>IDENTIFICATION</scope>
</reference>
<evidence type="ECO:0000313" key="3">
    <source>
        <dbReference type="WBParaSite" id="SCUD_0002187201-mRNA-1"/>
    </source>
</evidence>
<organism evidence="3">
    <name type="scientific">Schistosoma curassoni</name>
    <dbReference type="NCBI Taxonomy" id="6186"/>
    <lineage>
        <taxon>Eukaryota</taxon>
        <taxon>Metazoa</taxon>
        <taxon>Spiralia</taxon>
        <taxon>Lophotrochozoa</taxon>
        <taxon>Platyhelminthes</taxon>
        <taxon>Trematoda</taxon>
        <taxon>Digenea</taxon>
        <taxon>Strigeidida</taxon>
        <taxon>Schistosomatoidea</taxon>
        <taxon>Schistosomatidae</taxon>
        <taxon>Schistosoma</taxon>
    </lineage>
</organism>
<reference evidence="1 2" key="2">
    <citation type="submission" date="2018-11" db="EMBL/GenBank/DDBJ databases">
        <authorList>
            <consortium name="Pathogen Informatics"/>
        </authorList>
    </citation>
    <scope>NUCLEOTIDE SEQUENCE [LARGE SCALE GENOMIC DNA]</scope>
    <source>
        <strain evidence="1">Dakar</strain>
        <strain evidence="2">Dakar, Senegal</strain>
    </source>
</reference>
<dbReference type="Proteomes" id="UP000279833">
    <property type="component" value="Unassembled WGS sequence"/>
</dbReference>
<evidence type="ECO:0000313" key="1">
    <source>
        <dbReference type="EMBL" id="VDP76845.1"/>
    </source>
</evidence>
<evidence type="ECO:0000313" key="2">
    <source>
        <dbReference type="Proteomes" id="UP000279833"/>
    </source>
</evidence>
<dbReference type="WBParaSite" id="SCUD_0002187201-mRNA-1">
    <property type="protein sequence ID" value="SCUD_0002187201-mRNA-1"/>
    <property type="gene ID" value="SCUD_0002187201"/>
</dbReference>
<name>A0A183L3G1_9TREM</name>
<dbReference type="EMBL" id="UZAK01047660">
    <property type="protein sequence ID" value="VDP76845.1"/>
    <property type="molecule type" value="Genomic_DNA"/>
</dbReference>